<proteinExistence type="predicted"/>
<feature type="region of interest" description="Disordered" evidence="9">
    <location>
        <begin position="289"/>
        <end position="487"/>
    </location>
</feature>
<dbReference type="EMBL" id="BRXX01000455">
    <property type="protein sequence ID" value="GMI13038.1"/>
    <property type="molecule type" value="Genomic_DNA"/>
</dbReference>
<feature type="domain" description="Protein kinase" evidence="10">
    <location>
        <begin position="27"/>
        <end position="288"/>
    </location>
</feature>
<reference evidence="12" key="1">
    <citation type="journal article" date="2023" name="Commun. Biol.">
        <title>Genome analysis of Parmales, the sister group of diatoms, reveals the evolutionary specialization of diatoms from phago-mixotrophs to photoautotrophs.</title>
        <authorList>
            <person name="Ban H."/>
            <person name="Sato S."/>
            <person name="Yoshikawa S."/>
            <person name="Yamada K."/>
            <person name="Nakamura Y."/>
            <person name="Ichinomiya M."/>
            <person name="Sato N."/>
            <person name="Blanc-Mathieu R."/>
            <person name="Endo H."/>
            <person name="Kuwata A."/>
            <person name="Ogata H."/>
        </authorList>
    </citation>
    <scope>NUCLEOTIDE SEQUENCE [LARGE SCALE GENOMIC DNA]</scope>
    <source>
        <strain evidence="12">NIES 3699</strain>
    </source>
</reference>
<feature type="compositionally biased region" description="Polar residues" evidence="9">
    <location>
        <begin position="823"/>
        <end position="840"/>
    </location>
</feature>
<keyword evidence="12" id="KW-1185">Reference proteome</keyword>
<dbReference type="PROSITE" id="PS00108">
    <property type="entry name" value="PROTEIN_KINASE_ST"/>
    <property type="match status" value="1"/>
</dbReference>
<feature type="compositionally biased region" description="Polar residues" evidence="9">
    <location>
        <begin position="602"/>
        <end position="623"/>
    </location>
</feature>
<dbReference type="PANTHER" id="PTHR44899">
    <property type="entry name" value="CAMK FAMILY PROTEIN KINASE"/>
    <property type="match status" value="1"/>
</dbReference>
<keyword evidence="2" id="KW-0723">Serine/threonine-protein kinase</keyword>
<dbReference type="PANTHER" id="PTHR44899:SF3">
    <property type="entry name" value="SERINE_THREONINE-PROTEIN KINASE NEK1"/>
    <property type="match status" value="1"/>
</dbReference>
<feature type="compositionally biased region" description="Basic and acidic residues" evidence="9">
    <location>
        <begin position="638"/>
        <end position="652"/>
    </location>
</feature>
<feature type="compositionally biased region" description="Basic residues" evidence="9">
    <location>
        <begin position="447"/>
        <end position="457"/>
    </location>
</feature>
<accession>A0A9W7KVC8</accession>
<evidence type="ECO:0000256" key="8">
    <source>
        <dbReference type="ARBA" id="ARBA00048679"/>
    </source>
</evidence>
<feature type="compositionally biased region" description="Basic and acidic residues" evidence="9">
    <location>
        <begin position="664"/>
        <end position="716"/>
    </location>
</feature>
<feature type="compositionally biased region" description="Polar residues" evidence="9">
    <location>
        <begin position="783"/>
        <end position="793"/>
    </location>
</feature>
<evidence type="ECO:0000256" key="2">
    <source>
        <dbReference type="ARBA" id="ARBA00022527"/>
    </source>
</evidence>
<dbReference type="PROSITE" id="PS50011">
    <property type="entry name" value="PROTEIN_KINASE_DOM"/>
    <property type="match status" value="1"/>
</dbReference>
<dbReference type="CDD" id="cd08215">
    <property type="entry name" value="STKc_Nek"/>
    <property type="match status" value="1"/>
</dbReference>
<evidence type="ECO:0000256" key="7">
    <source>
        <dbReference type="ARBA" id="ARBA00047899"/>
    </source>
</evidence>
<evidence type="ECO:0000256" key="9">
    <source>
        <dbReference type="SAM" id="MobiDB-lite"/>
    </source>
</evidence>
<evidence type="ECO:0000313" key="11">
    <source>
        <dbReference type="EMBL" id="GMI13038.1"/>
    </source>
</evidence>
<comment type="catalytic activity">
    <reaction evidence="7">
        <text>L-threonyl-[protein] + ATP = O-phospho-L-threonyl-[protein] + ADP + H(+)</text>
        <dbReference type="Rhea" id="RHEA:46608"/>
        <dbReference type="Rhea" id="RHEA-COMP:11060"/>
        <dbReference type="Rhea" id="RHEA-COMP:11605"/>
        <dbReference type="ChEBI" id="CHEBI:15378"/>
        <dbReference type="ChEBI" id="CHEBI:30013"/>
        <dbReference type="ChEBI" id="CHEBI:30616"/>
        <dbReference type="ChEBI" id="CHEBI:61977"/>
        <dbReference type="ChEBI" id="CHEBI:456216"/>
        <dbReference type="EC" id="2.7.11.1"/>
    </reaction>
</comment>
<dbReference type="InterPro" id="IPR051131">
    <property type="entry name" value="NEK_Ser/Thr_kinase_NIMA"/>
</dbReference>
<feature type="compositionally biased region" description="Acidic residues" evidence="9">
    <location>
        <begin position="732"/>
        <end position="757"/>
    </location>
</feature>
<feature type="compositionally biased region" description="Basic and acidic residues" evidence="9">
    <location>
        <begin position="559"/>
        <end position="585"/>
    </location>
</feature>
<comment type="caution">
    <text evidence="11">The sequence shown here is derived from an EMBL/GenBank/DDBJ whole genome shotgun (WGS) entry which is preliminary data.</text>
</comment>
<dbReference type="InterPro" id="IPR011009">
    <property type="entry name" value="Kinase-like_dom_sf"/>
</dbReference>
<feature type="compositionally biased region" description="Low complexity" evidence="9">
    <location>
        <begin position="768"/>
        <end position="782"/>
    </location>
</feature>
<dbReference type="Proteomes" id="UP001165160">
    <property type="component" value="Unassembled WGS sequence"/>
</dbReference>
<feature type="compositionally biased region" description="Basic and acidic residues" evidence="9">
    <location>
        <begin position="410"/>
        <end position="422"/>
    </location>
</feature>
<dbReference type="EC" id="2.7.11.1" evidence="1"/>
<gene>
    <name evidence="11" type="ORF">TrVE_jg4289</name>
</gene>
<feature type="compositionally biased region" description="Basic and acidic residues" evidence="9">
    <location>
        <begin position="526"/>
        <end position="546"/>
    </location>
</feature>
<comment type="catalytic activity">
    <reaction evidence="8">
        <text>L-seryl-[protein] + ATP = O-phospho-L-seryl-[protein] + ADP + H(+)</text>
        <dbReference type="Rhea" id="RHEA:17989"/>
        <dbReference type="Rhea" id="RHEA-COMP:9863"/>
        <dbReference type="Rhea" id="RHEA-COMP:11604"/>
        <dbReference type="ChEBI" id="CHEBI:15378"/>
        <dbReference type="ChEBI" id="CHEBI:29999"/>
        <dbReference type="ChEBI" id="CHEBI:30616"/>
        <dbReference type="ChEBI" id="CHEBI:83421"/>
        <dbReference type="ChEBI" id="CHEBI:456216"/>
        <dbReference type="EC" id="2.7.11.1"/>
    </reaction>
</comment>
<dbReference type="GO" id="GO:0005524">
    <property type="term" value="F:ATP binding"/>
    <property type="evidence" value="ECO:0007669"/>
    <property type="project" value="UniProtKB-KW"/>
</dbReference>
<keyword evidence="4" id="KW-0547">Nucleotide-binding</keyword>
<dbReference type="Pfam" id="PF00069">
    <property type="entry name" value="Pkinase"/>
    <property type="match status" value="1"/>
</dbReference>
<keyword evidence="5" id="KW-0418">Kinase</keyword>
<dbReference type="InterPro" id="IPR000719">
    <property type="entry name" value="Prot_kinase_dom"/>
</dbReference>
<sequence>MDSELPLQSSQQQSPCLPGEQLFLSDFHVLEELFRSAAGAVFKVRRKKNRVLCVLKERKFAELGRKRDIMNEVALLERLDHPNVIKCYGHFWDHSNGALYMVLEYADSGDLYSHVLKRRTQKQYYPESTLWMMFYQLCLGLNHLHSNGVIHRDIKSLNIMMCKDGMVKIGDLGVSRQVGQETMMLQTFYGTPLYASPELCENKPYNEKTDIWSLGVVLYEIACLTPPFSGHNLIALAENIRSARYPAMPKGLYSESLTRMVAMLLQRNHSKRPSIKQILSWFKEPPVLIKEGEGGGGRKTTGGEDEDARMKKMRETRKQKKEEYELLQRKLREQRQEGLSTEKEEKDPSGNDDSDRSGRGRSRSDDPRDLSGRAIENFGEDGQARRSRPRNLSGDVPREQDMARSSGQGERARRNDKSRSESPDVPEPQLTARQMAANRQRIENELRRKRLQLKNMKKLSELSESGGVTGKPRHPTMRPSSSNPKAIGSIEREICALELKLEGRGGGGKQQQGGKEAWAANNIEYSNKKTGRESYRELEERRDHNDGGFVPPVLSIPDSPDRGSESLPSNEREARLRKRMLDRLARQKRVASGGRNDVEVVSPNNSDSGKQRPTFSPSHSRPSTVHERAAKFSSGKNLYKDSTKDSAKRGAWGEHGLGLPGLAREQRDQHQKQLMEERQKVAAQRAREKEEKERKKREDKILAMQKKEEEKKEHAIKLNYTFRPPPVPRGENEEDVEEEEEEEEGDSSDTESGEEDSIGSGDGGNRKQQAQAWQQTRYQRQTSTPKGAVNQTRHQPRHHQTREVRQQFSSPNRRRVFADGNARPQSVHASTKPRTGNQHNLFKVYEGTGKAGLPGHGNNSKNVNGARNGEGGERRPMSAQTSARKFNFLMNRWD</sequence>
<feature type="compositionally biased region" description="Basic and acidic residues" evidence="9">
    <location>
        <begin position="320"/>
        <end position="371"/>
    </location>
</feature>
<dbReference type="InterPro" id="IPR008271">
    <property type="entry name" value="Ser/Thr_kinase_AS"/>
</dbReference>
<evidence type="ECO:0000313" key="12">
    <source>
        <dbReference type="Proteomes" id="UP001165160"/>
    </source>
</evidence>
<name>A0A9W7KVC8_9STRA</name>
<evidence type="ECO:0000256" key="5">
    <source>
        <dbReference type="ARBA" id="ARBA00022777"/>
    </source>
</evidence>
<evidence type="ECO:0000256" key="6">
    <source>
        <dbReference type="ARBA" id="ARBA00022840"/>
    </source>
</evidence>
<dbReference type="GO" id="GO:0004674">
    <property type="term" value="F:protein serine/threonine kinase activity"/>
    <property type="evidence" value="ECO:0007669"/>
    <property type="project" value="UniProtKB-KW"/>
</dbReference>
<dbReference type="AlphaFoldDB" id="A0A9W7KVC8"/>
<keyword evidence="3" id="KW-0808">Transferase</keyword>
<feature type="region of interest" description="Disordered" evidence="9">
    <location>
        <begin position="503"/>
        <end position="894"/>
    </location>
</feature>
<evidence type="ECO:0000256" key="3">
    <source>
        <dbReference type="ARBA" id="ARBA00022679"/>
    </source>
</evidence>
<dbReference type="SMART" id="SM00220">
    <property type="entry name" value="S_TKc"/>
    <property type="match status" value="1"/>
</dbReference>
<protein>
    <recommendedName>
        <fullName evidence="1">non-specific serine/threonine protein kinase</fullName>
        <ecNumber evidence="1">2.7.11.1</ecNumber>
    </recommendedName>
</protein>
<dbReference type="Gene3D" id="1.10.510.10">
    <property type="entry name" value="Transferase(Phosphotransferase) domain 1"/>
    <property type="match status" value="1"/>
</dbReference>
<keyword evidence="6" id="KW-0067">ATP-binding</keyword>
<organism evidence="11 12">
    <name type="scientific">Triparma verrucosa</name>
    <dbReference type="NCBI Taxonomy" id="1606542"/>
    <lineage>
        <taxon>Eukaryota</taxon>
        <taxon>Sar</taxon>
        <taxon>Stramenopiles</taxon>
        <taxon>Ochrophyta</taxon>
        <taxon>Bolidophyceae</taxon>
        <taxon>Parmales</taxon>
        <taxon>Triparmaceae</taxon>
        <taxon>Triparma</taxon>
    </lineage>
</organism>
<evidence type="ECO:0000256" key="4">
    <source>
        <dbReference type="ARBA" id="ARBA00022741"/>
    </source>
</evidence>
<dbReference type="SUPFAM" id="SSF56112">
    <property type="entry name" value="Protein kinase-like (PK-like)"/>
    <property type="match status" value="1"/>
</dbReference>
<evidence type="ECO:0000259" key="10">
    <source>
        <dbReference type="PROSITE" id="PS50011"/>
    </source>
</evidence>
<evidence type="ECO:0000256" key="1">
    <source>
        <dbReference type="ARBA" id="ARBA00012513"/>
    </source>
</evidence>